<dbReference type="AlphaFoldDB" id="A0A432XQY8"/>
<name>A0A432XQY8_9GAMM</name>
<keyword evidence="2" id="KW-1185">Reference proteome</keyword>
<proteinExistence type="predicted"/>
<dbReference type="Proteomes" id="UP000287330">
    <property type="component" value="Unassembled WGS sequence"/>
</dbReference>
<reference evidence="2" key="1">
    <citation type="journal article" date="2018" name="Front. Microbiol.">
        <title>Genome-Based Analysis Reveals the Taxonomy and Diversity of the Family Idiomarinaceae.</title>
        <authorList>
            <person name="Liu Y."/>
            <person name="Lai Q."/>
            <person name="Shao Z."/>
        </authorList>
    </citation>
    <scope>NUCLEOTIDE SEQUENCE [LARGE SCALE GENOMIC DNA]</scope>
    <source>
        <strain evidence="2">F23</strain>
    </source>
</reference>
<dbReference type="RefSeq" id="WP_110576051.1">
    <property type="nucleotide sequence ID" value="NZ_PIPV01000013.1"/>
</dbReference>
<gene>
    <name evidence="1" type="ORF">CWE25_11925</name>
</gene>
<sequence length="77" mass="8788">MTLKEFLFRYPEIIFDNYNLVKNNGKSVLDIMINYSSLKSDVMDIEREIPGLNGLYETFSKINAKDGVRPAGKIGEL</sequence>
<evidence type="ECO:0000313" key="1">
    <source>
        <dbReference type="EMBL" id="RUO51110.1"/>
    </source>
</evidence>
<evidence type="ECO:0000313" key="2">
    <source>
        <dbReference type="Proteomes" id="UP000287330"/>
    </source>
</evidence>
<protein>
    <submittedName>
        <fullName evidence="1">Uncharacterized protein</fullName>
    </submittedName>
</protein>
<organism evidence="1 2">
    <name type="scientific">Idiomarina fontislapidosi</name>
    <dbReference type="NCBI Taxonomy" id="263723"/>
    <lineage>
        <taxon>Bacteria</taxon>
        <taxon>Pseudomonadati</taxon>
        <taxon>Pseudomonadota</taxon>
        <taxon>Gammaproteobacteria</taxon>
        <taxon>Alteromonadales</taxon>
        <taxon>Idiomarinaceae</taxon>
        <taxon>Idiomarina</taxon>
    </lineage>
</organism>
<comment type="caution">
    <text evidence="1">The sequence shown here is derived from an EMBL/GenBank/DDBJ whole genome shotgun (WGS) entry which is preliminary data.</text>
</comment>
<accession>A0A432XQY8</accession>
<dbReference type="EMBL" id="PIPV01000013">
    <property type="protein sequence ID" value="RUO51110.1"/>
    <property type="molecule type" value="Genomic_DNA"/>
</dbReference>